<dbReference type="PANTHER" id="PTHR31398">
    <property type="entry name" value="MEIOTIC NUCLEAR DIVISION PROTEIN 1 HOMOLOG"/>
    <property type="match status" value="1"/>
</dbReference>
<evidence type="ECO:0000313" key="3">
    <source>
        <dbReference type="Proteomes" id="UP000039865"/>
    </source>
</evidence>
<protein>
    <recommendedName>
        <fullName evidence="4">Transmembrane protein</fullName>
    </recommendedName>
</protein>
<name>A0A078B3G7_STYLE</name>
<accession>A0A078B3G7</accession>
<reference evidence="2 3" key="1">
    <citation type="submission" date="2014-06" db="EMBL/GenBank/DDBJ databases">
        <authorList>
            <person name="Swart Estienne"/>
        </authorList>
    </citation>
    <scope>NUCLEOTIDE SEQUENCE [LARGE SCALE GENOMIC DNA]</scope>
    <source>
        <strain evidence="2 3">130c</strain>
    </source>
</reference>
<dbReference type="GO" id="GO:0005634">
    <property type="term" value="C:nucleus"/>
    <property type="evidence" value="ECO:0007669"/>
    <property type="project" value="TreeGrafter"/>
</dbReference>
<gene>
    <name evidence="2" type="primary">Contig5807.g6218</name>
    <name evidence="2" type="ORF">STYLEM_18117</name>
</gene>
<dbReference type="OrthoDB" id="324324at2759"/>
<dbReference type="PANTHER" id="PTHR31398:SF0">
    <property type="entry name" value="MEIOTIC NUCLEAR DIVISION PROTEIN 1 HOMOLOG"/>
    <property type="match status" value="1"/>
</dbReference>
<keyword evidence="3" id="KW-1185">Reference proteome</keyword>
<dbReference type="Proteomes" id="UP000039865">
    <property type="component" value="Unassembled WGS sequence"/>
</dbReference>
<keyword evidence="1" id="KW-0812">Transmembrane</keyword>
<evidence type="ECO:0000313" key="2">
    <source>
        <dbReference type="EMBL" id="CDW88989.1"/>
    </source>
</evidence>
<feature type="transmembrane region" description="Helical" evidence="1">
    <location>
        <begin position="68"/>
        <end position="93"/>
    </location>
</feature>
<evidence type="ECO:0000256" key="1">
    <source>
        <dbReference type="SAM" id="Phobius"/>
    </source>
</evidence>
<keyword evidence="1" id="KW-0472">Membrane</keyword>
<dbReference type="AlphaFoldDB" id="A0A078B3G7"/>
<proteinExistence type="predicted"/>
<sequence>MDQNKEGEGNSNMQKIFGASRKRNIFKALSKNKSTSWIDKFYHTWKSQDIYGKKVEFTYKGHKRFKTLLGATFTFIQRVIITIFIVYQLYMLYSRKHPITHSKPMILDYDQMVEFNLRDKGFDLGFKLEGDNLELMDMTYGEIIAEQQINYKNSSTLFLNELDDKYSTSKNHQLTINKCDNKNFNQISSNDFSRYDISSYYCINSDQSFILEGDVRSQVYQNIQVSIKLCQNSTNFTFCKSKEQILEFFQGKKLNYIFTNTNFDFTSYGAELQYYIDDQHEIFIEMDRNQVDELRVKQAFSQQWDNVFTFWDYSYLFFFQLDGIFNKNYPSSIVLDQNNVAAISIHLERKSIKYVRLVENVFDVLESIGGFKESIHSIILIMIIFFQERLFKGSFIKQLYQEKVHTQQKKQYNTQQSMNASSALSMKTKPNSIYQLKKAFQEKLAHMNKQEIGKRKCSDMNVLESIITRDHLHDNMITRIIDEILLRKSFQYGYRMIIDYLFKLICCKSVKRLKTDGGLKQLFKYLKGNERLEQELDIVNLLKSIRQMKSLIEFLLPLRRRILLKFSKKNLIQTSSSSSDSDYYQNDIINHLNGKNQFKKLSAIAKIKRILLHYKNNIMDDNDKVLIKGIFIKRAKDFHDDILSSPMMSIAKIK</sequence>
<keyword evidence="1" id="KW-1133">Transmembrane helix</keyword>
<organism evidence="2 3">
    <name type="scientific">Stylonychia lemnae</name>
    <name type="common">Ciliate</name>
    <dbReference type="NCBI Taxonomy" id="5949"/>
    <lineage>
        <taxon>Eukaryota</taxon>
        <taxon>Sar</taxon>
        <taxon>Alveolata</taxon>
        <taxon>Ciliophora</taxon>
        <taxon>Intramacronucleata</taxon>
        <taxon>Spirotrichea</taxon>
        <taxon>Stichotrichia</taxon>
        <taxon>Sporadotrichida</taxon>
        <taxon>Oxytrichidae</taxon>
        <taxon>Stylonychinae</taxon>
        <taxon>Stylonychia</taxon>
    </lineage>
</organism>
<evidence type="ECO:0008006" key="4">
    <source>
        <dbReference type="Google" id="ProtNLM"/>
    </source>
</evidence>
<dbReference type="EMBL" id="CCKQ01017117">
    <property type="protein sequence ID" value="CDW88989.1"/>
    <property type="molecule type" value="Genomic_DNA"/>
</dbReference>
<dbReference type="InParanoid" id="A0A078B3G7"/>
<dbReference type="GO" id="GO:0007131">
    <property type="term" value="P:reciprocal meiotic recombination"/>
    <property type="evidence" value="ECO:0007669"/>
    <property type="project" value="TreeGrafter"/>
</dbReference>